<evidence type="ECO:0000259" key="2">
    <source>
        <dbReference type="Pfam" id="PF14279"/>
    </source>
</evidence>
<reference evidence="3 4" key="1">
    <citation type="submission" date="2017-10" db="EMBL/GenBank/DDBJ databases">
        <title>Whole genome sequencing of members of genus Pseudoxanthomonas.</title>
        <authorList>
            <person name="Kumar S."/>
            <person name="Bansal K."/>
            <person name="Kaur A."/>
            <person name="Patil P."/>
            <person name="Sharma S."/>
            <person name="Patil P.B."/>
        </authorList>
    </citation>
    <scope>NUCLEOTIDE SEQUENCE [LARGE SCALE GENOMIC DNA]</scope>
    <source>
        <strain evidence="3 4">DSM 17109</strain>
    </source>
</reference>
<accession>A0ABQ6ZMG4</accession>
<feature type="domain" description="HNH endonuclease 5" evidence="2">
    <location>
        <begin position="30"/>
        <end position="81"/>
    </location>
</feature>
<comment type="caution">
    <text evidence="3">The sequence shown here is derived from an EMBL/GenBank/DDBJ whole genome shotgun (WGS) entry which is preliminary data.</text>
</comment>
<evidence type="ECO:0000313" key="4">
    <source>
        <dbReference type="Proteomes" id="UP000781710"/>
    </source>
</evidence>
<keyword evidence="4" id="KW-1185">Reference proteome</keyword>
<sequence length="481" mass="54251">MLMKALYDNTPLRPNPSQPRKDRQPVTASCYLCSKTFNNSDVLRHGEHVLQNAIGGALICDDILCEACGGRLGTSVDGAFAEAIAPLTALLQTPRDRGSQAQAKVQLRTSDPNAKELESIGFLLKNDFTVVPTRPVMVPDHSAKVARIVASSLQQANQFKRSRPIQDLLTRGYTVEVSDNAAAYAERLLLTARPGAPEILRGILKIAIGFASLHGVQRRYLAHLMSHTDLTTSPSQLRSLIIPYYPVDDVERLFETEKHVHEDWYPTHHVYLFSHGRDLYCYVELFGVLQNYVHLSDAYDGPQLIEKFVQKAEKWHFNENAFIARSPSDLDILAKEFGVPQNQTWEQIQAQVLHRAASRSYRLEPDETIEKVQALALLLAQYARLPNPEGFECVREMFAKAEAAKTQLGLRLLDDLKANPLHVVNLLNKNYSEFRIGNPRASRPAQAFQVSAPDVERYVSYKFYELLRAKGREAELEYQLL</sequence>
<dbReference type="EMBL" id="PDWW01000001">
    <property type="protein sequence ID" value="KAF1727532.1"/>
    <property type="molecule type" value="Genomic_DNA"/>
</dbReference>
<dbReference type="Proteomes" id="UP000781710">
    <property type="component" value="Unassembled WGS sequence"/>
</dbReference>
<dbReference type="RefSeq" id="WP_162336157.1">
    <property type="nucleotide sequence ID" value="NZ_PDWW01000001.1"/>
</dbReference>
<gene>
    <name evidence="3" type="ORF">CSC78_01580</name>
</gene>
<protein>
    <recommendedName>
        <fullName evidence="2">HNH endonuclease 5 domain-containing protein</fullName>
    </recommendedName>
</protein>
<name>A0ABQ6ZMG4_9GAMM</name>
<dbReference type="Pfam" id="PF14279">
    <property type="entry name" value="HNH_5"/>
    <property type="match status" value="1"/>
</dbReference>
<organism evidence="3 4">
    <name type="scientific">Pseudoxanthomonas japonensis</name>
    <dbReference type="NCBI Taxonomy" id="69284"/>
    <lineage>
        <taxon>Bacteria</taxon>
        <taxon>Pseudomonadati</taxon>
        <taxon>Pseudomonadota</taxon>
        <taxon>Gammaproteobacteria</taxon>
        <taxon>Lysobacterales</taxon>
        <taxon>Lysobacteraceae</taxon>
        <taxon>Pseudoxanthomonas</taxon>
    </lineage>
</organism>
<evidence type="ECO:0000313" key="3">
    <source>
        <dbReference type="EMBL" id="KAF1727532.1"/>
    </source>
</evidence>
<dbReference type="InterPro" id="IPR029471">
    <property type="entry name" value="HNH_5"/>
</dbReference>
<proteinExistence type="predicted"/>
<feature type="region of interest" description="Disordered" evidence="1">
    <location>
        <begin position="1"/>
        <end position="24"/>
    </location>
</feature>
<evidence type="ECO:0000256" key="1">
    <source>
        <dbReference type="SAM" id="MobiDB-lite"/>
    </source>
</evidence>